<reference evidence="2" key="1">
    <citation type="submission" date="2014-11" db="EMBL/GenBank/DDBJ databases">
        <authorList>
            <person name="Amaro Gonzalez C."/>
        </authorList>
    </citation>
    <scope>NUCLEOTIDE SEQUENCE</scope>
</reference>
<protein>
    <submittedName>
        <fullName evidence="2">Uncharacterized protein</fullName>
    </submittedName>
</protein>
<dbReference type="EMBL" id="GBXM01089996">
    <property type="protein sequence ID" value="JAH18581.1"/>
    <property type="molecule type" value="Transcribed_RNA"/>
</dbReference>
<proteinExistence type="predicted"/>
<organism evidence="2">
    <name type="scientific">Anguilla anguilla</name>
    <name type="common">European freshwater eel</name>
    <name type="synonym">Muraena anguilla</name>
    <dbReference type="NCBI Taxonomy" id="7936"/>
    <lineage>
        <taxon>Eukaryota</taxon>
        <taxon>Metazoa</taxon>
        <taxon>Chordata</taxon>
        <taxon>Craniata</taxon>
        <taxon>Vertebrata</taxon>
        <taxon>Euteleostomi</taxon>
        <taxon>Actinopterygii</taxon>
        <taxon>Neopterygii</taxon>
        <taxon>Teleostei</taxon>
        <taxon>Anguilliformes</taxon>
        <taxon>Anguillidae</taxon>
        <taxon>Anguilla</taxon>
    </lineage>
</organism>
<name>A0A0E9QNS5_ANGAN</name>
<keyword evidence="1" id="KW-1133">Transmembrane helix</keyword>
<keyword evidence="1" id="KW-0472">Membrane</keyword>
<evidence type="ECO:0000256" key="1">
    <source>
        <dbReference type="SAM" id="Phobius"/>
    </source>
</evidence>
<feature type="transmembrane region" description="Helical" evidence="1">
    <location>
        <begin position="20"/>
        <end position="39"/>
    </location>
</feature>
<sequence>MVIALKIDNDVSFIMNFDKILIYLMSLKFCSIFSSPFKVPCDYIMR</sequence>
<dbReference type="AlphaFoldDB" id="A0A0E9QNS5"/>
<reference evidence="2" key="2">
    <citation type="journal article" date="2015" name="Fish Shellfish Immunol.">
        <title>Early steps in the European eel (Anguilla anguilla)-Vibrio vulnificus interaction in the gills: Role of the RtxA13 toxin.</title>
        <authorList>
            <person name="Callol A."/>
            <person name="Pajuelo D."/>
            <person name="Ebbesson L."/>
            <person name="Teles M."/>
            <person name="MacKenzie S."/>
            <person name="Amaro C."/>
        </authorList>
    </citation>
    <scope>NUCLEOTIDE SEQUENCE</scope>
</reference>
<accession>A0A0E9QNS5</accession>
<keyword evidence="1" id="KW-0812">Transmembrane</keyword>
<evidence type="ECO:0000313" key="2">
    <source>
        <dbReference type="EMBL" id="JAH18581.1"/>
    </source>
</evidence>